<feature type="transmembrane region" description="Helical" evidence="1">
    <location>
        <begin position="112"/>
        <end position="133"/>
    </location>
</feature>
<name>X0ZTN1_9ZZZZ</name>
<evidence type="ECO:0000313" key="2">
    <source>
        <dbReference type="EMBL" id="GAG61372.1"/>
    </source>
</evidence>
<keyword evidence="1" id="KW-1133">Transmembrane helix</keyword>
<dbReference type="EMBL" id="BART01001057">
    <property type="protein sequence ID" value="GAG61372.1"/>
    <property type="molecule type" value="Genomic_DNA"/>
</dbReference>
<protein>
    <submittedName>
        <fullName evidence="2">Uncharacterized protein</fullName>
    </submittedName>
</protein>
<comment type="caution">
    <text evidence="2">The sequence shown here is derived from an EMBL/GenBank/DDBJ whole genome shotgun (WGS) entry which is preliminary data.</text>
</comment>
<proteinExistence type="predicted"/>
<dbReference type="AlphaFoldDB" id="X0ZTN1"/>
<reference evidence="2" key="1">
    <citation type="journal article" date="2014" name="Front. Microbiol.">
        <title>High frequency of phylogenetically diverse reductive dehalogenase-homologous genes in deep subseafloor sedimentary metagenomes.</title>
        <authorList>
            <person name="Kawai M."/>
            <person name="Futagami T."/>
            <person name="Toyoda A."/>
            <person name="Takaki Y."/>
            <person name="Nishi S."/>
            <person name="Hori S."/>
            <person name="Arai W."/>
            <person name="Tsubouchi T."/>
            <person name="Morono Y."/>
            <person name="Uchiyama I."/>
            <person name="Ito T."/>
            <person name="Fujiyama A."/>
            <person name="Inagaki F."/>
            <person name="Takami H."/>
        </authorList>
    </citation>
    <scope>NUCLEOTIDE SEQUENCE</scope>
    <source>
        <strain evidence="2">Expedition CK06-06</strain>
    </source>
</reference>
<evidence type="ECO:0000256" key="1">
    <source>
        <dbReference type="SAM" id="Phobius"/>
    </source>
</evidence>
<keyword evidence="1" id="KW-0472">Membrane</keyword>
<sequence length="139" mass="16156">MFIGKTTIFIMRENKSAKRLKLSAGQTEFKYKKGKYYLQDRGCFLRNKKVYAFYFEGIPNPISFDNIHNEVKENPDSDEQVELKIDSSVIKDMTEKDFLNALTQADIQPMDIIFMMLTAMSVIMSGACLYFIYQLFQAV</sequence>
<organism evidence="2">
    <name type="scientific">marine sediment metagenome</name>
    <dbReference type="NCBI Taxonomy" id="412755"/>
    <lineage>
        <taxon>unclassified sequences</taxon>
        <taxon>metagenomes</taxon>
        <taxon>ecological metagenomes</taxon>
    </lineage>
</organism>
<accession>X0ZTN1</accession>
<keyword evidence="1" id="KW-0812">Transmembrane</keyword>
<gene>
    <name evidence="2" type="ORF">S01H4_04070</name>
</gene>